<organism evidence="1 2">
    <name type="scientific">Schizophyllum amplum</name>
    <dbReference type="NCBI Taxonomy" id="97359"/>
    <lineage>
        <taxon>Eukaryota</taxon>
        <taxon>Fungi</taxon>
        <taxon>Dikarya</taxon>
        <taxon>Basidiomycota</taxon>
        <taxon>Agaricomycotina</taxon>
        <taxon>Agaricomycetes</taxon>
        <taxon>Agaricomycetidae</taxon>
        <taxon>Agaricales</taxon>
        <taxon>Schizophyllaceae</taxon>
        <taxon>Schizophyllum</taxon>
    </lineage>
</organism>
<comment type="caution">
    <text evidence="1">The sequence shown here is derived from an EMBL/GenBank/DDBJ whole genome shotgun (WGS) entry which is preliminary data.</text>
</comment>
<name>A0A550CTK5_9AGAR</name>
<dbReference type="EMBL" id="VDMD01000002">
    <property type="protein sequence ID" value="TRM68120.1"/>
    <property type="molecule type" value="Genomic_DNA"/>
</dbReference>
<proteinExistence type="predicted"/>
<protein>
    <submittedName>
        <fullName evidence="1">Uncharacterized protein</fullName>
    </submittedName>
</protein>
<dbReference type="Proteomes" id="UP000320762">
    <property type="component" value="Unassembled WGS sequence"/>
</dbReference>
<sequence>MLWIQSWQQANVRPCKSITSKNKRDSAARWCMRLRSKQTQMLLELRTIVFLRLLLLFLRRRSARPSTTLQRAVTGETKSWLMFCRSLPPPPGPRHAAHASRVAVLLPPIAGNEVELSHHLRAWPLPARDADGSSPARGRAYAYIRLVIANQLWAYASAPQSPLCPSRPAGQDLSFKKKGTLGAIPPLFIHSETPSCLICSVPVSEETLPPCVPGMWLHSHALHFAFSHPRLVLPQVAKPPRTTKESAVSSAEMYLAVLPRSVFNTYNPAAAAVNAMS</sequence>
<accession>A0A550CTK5</accession>
<evidence type="ECO:0000313" key="1">
    <source>
        <dbReference type="EMBL" id="TRM68120.1"/>
    </source>
</evidence>
<reference evidence="1 2" key="1">
    <citation type="journal article" date="2019" name="New Phytol.">
        <title>Comparative genomics reveals unique wood-decay strategies and fruiting body development in the Schizophyllaceae.</title>
        <authorList>
            <person name="Almasi E."/>
            <person name="Sahu N."/>
            <person name="Krizsan K."/>
            <person name="Balint B."/>
            <person name="Kovacs G.M."/>
            <person name="Kiss B."/>
            <person name="Cseklye J."/>
            <person name="Drula E."/>
            <person name="Henrissat B."/>
            <person name="Nagy I."/>
            <person name="Chovatia M."/>
            <person name="Adam C."/>
            <person name="LaButti K."/>
            <person name="Lipzen A."/>
            <person name="Riley R."/>
            <person name="Grigoriev I.V."/>
            <person name="Nagy L.G."/>
        </authorList>
    </citation>
    <scope>NUCLEOTIDE SEQUENCE [LARGE SCALE GENOMIC DNA]</scope>
    <source>
        <strain evidence="1 2">NL-1724</strain>
    </source>
</reference>
<gene>
    <name evidence="1" type="ORF">BD626DRAFT_111410</name>
</gene>
<dbReference type="AlphaFoldDB" id="A0A550CTK5"/>
<keyword evidence="2" id="KW-1185">Reference proteome</keyword>
<evidence type="ECO:0000313" key="2">
    <source>
        <dbReference type="Proteomes" id="UP000320762"/>
    </source>
</evidence>